<dbReference type="EC" id="3.5.1.28" evidence="3"/>
<evidence type="ECO:0000256" key="5">
    <source>
        <dbReference type="ARBA" id="ARBA00023316"/>
    </source>
</evidence>
<evidence type="ECO:0000256" key="3">
    <source>
        <dbReference type="ARBA" id="ARBA00011901"/>
    </source>
</evidence>
<dbReference type="InterPro" id="IPR036365">
    <property type="entry name" value="PGBD-like_sf"/>
</dbReference>
<organism evidence="7 8">
    <name type="scientific">Hirschia baltica (strain ATCC 49814 / DSM 5838 / IFAM 1418)</name>
    <dbReference type="NCBI Taxonomy" id="582402"/>
    <lineage>
        <taxon>Bacteria</taxon>
        <taxon>Pseudomonadati</taxon>
        <taxon>Pseudomonadota</taxon>
        <taxon>Alphaproteobacteria</taxon>
        <taxon>Hyphomonadales</taxon>
        <taxon>Hyphomonadaceae</taxon>
        <taxon>Hirschia</taxon>
    </lineage>
</organism>
<dbReference type="GO" id="GO:0008745">
    <property type="term" value="F:N-acetylmuramoyl-L-alanine amidase activity"/>
    <property type="evidence" value="ECO:0007669"/>
    <property type="project" value="UniProtKB-EC"/>
</dbReference>
<dbReference type="SUPFAM" id="SSF47090">
    <property type="entry name" value="PGBD-like"/>
    <property type="match status" value="1"/>
</dbReference>
<dbReference type="Gene3D" id="3.40.80.10">
    <property type="entry name" value="Peptidoglycan recognition protein-like"/>
    <property type="match status" value="1"/>
</dbReference>
<dbReference type="STRING" id="582402.Hbal_0383"/>
<evidence type="ECO:0000256" key="4">
    <source>
        <dbReference type="ARBA" id="ARBA00022801"/>
    </source>
</evidence>
<dbReference type="Pfam" id="PF01510">
    <property type="entry name" value="Amidase_2"/>
    <property type="match status" value="1"/>
</dbReference>
<evidence type="ECO:0000256" key="2">
    <source>
        <dbReference type="ARBA" id="ARBA00007553"/>
    </source>
</evidence>
<evidence type="ECO:0000313" key="7">
    <source>
        <dbReference type="EMBL" id="ACT58085.1"/>
    </source>
</evidence>
<evidence type="ECO:0000313" key="8">
    <source>
        <dbReference type="Proteomes" id="UP000002745"/>
    </source>
</evidence>
<dbReference type="GO" id="GO:0019867">
    <property type="term" value="C:outer membrane"/>
    <property type="evidence" value="ECO:0007669"/>
    <property type="project" value="TreeGrafter"/>
</dbReference>
<sequence length="236" mass="26178">MALIRETIIQAPSVNFDERRQPLSMLVLHYTGMQTGQAALGRMCDPEAKVAAHYMVEEDGRIFQLVDESKRAWHAGVGTWRGLDDINSRSIGIEIVNGGHDYGLPDFPEIQIDAVIALCRDVLSRHQILQSDIVGHSDIAPGRKDDPGEKFPWEKLAHAGIGLWPDESKKALSVGSVELLAEIGYGLNASPSDQEITCVIRAFQQRWMQDNVTGEPCLETLCRVAQIASIYRENTI</sequence>
<dbReference type="SMART" id="SM00644">
    <property type="entry name" value="Ami_2"/>
    <property type="match status" value="1"/>
</dbReference>
<evidence type="ECO:0000256" key="1">
    <source>
        <dbReference type="ARBA" id="ARBA00001561"/>
    </source>
</evidence>
<keyword evidence="5" id="KW-0961">Cell wall biogenesis/degradation</keyword>
<dbReference type="InterPro" id="IPR051206">
    <property type="entry name" value="NAMLAA_amidase_2"/>
</dbReference>
<dbReference type="GO" id="GO:0009253">
    <property type="term" value="P:peptidoglycan catabolic process"/>
    <property type="evidence" value="ECO:0007669"/>
    <property type="project" value="InterPro"/>
</dbReference>
<proteinExistence type="inferred from homology"/>
<dbReference type="InterPro" id="IPR036366">
    <property type="entry name" value="PGBDSf"/>
</dbReference>
<dbReference type="PANTHER" id="PTHR30417">
    <property type="entry name" value="N-ACETYLMURAMOYL-L-ALANINE AMIDASE AMID"/>
    <property type="match status" value="1"/>
</dbReference>
<dbReference type="eggNOG" id="COG3023">
    <property type="taxonomic scope" value="Bacteria"/>
</dbReference>
<dbReference type="PANTHER" id="PTHR30417:SF1">
    <property type="entry name" value="N-ACETYLMURAMOYL-L-ALANINE AMIDASE AMID"/>
    <property type="match status" value="1"/>
</dbReference>
<keyword evidence="4 7" id="KW-0378">Hydrolase</keyword>
<dbReference type="InterPro" id="IPR036505">
    <property type="entry name" value="Amidase/PGRP_sf"/>
</dbReference>
<evidence type="ECO:0000259" key="6">
    <source>
        <dbReference type="SMART" id="SM00644"/>
    </source>
</evidence>
<dbReference type="GO" id="GO:0071555">
    <property type="term" value="P:cell wall organization"/>
    <property type="evidence" value="ECO:0007669"/>
    <property type="project" value="UniProtKB-KW"/>
</dbReference>
<dbReference type="Gene3D" id="1.10.101.10">
    <property type="entry name" value="PGBD-like superfamily/PGBD"/>
    <property type="match status" value="1"/>
</dbReference>
<dbReference type="GO" id="GO:0009254">
    <property type="term" value="P:peptidoglycan turnover"/>
    <property type="evidence" value="ECO:0007669"/>
    <property type="project" value="TreeGrafter"/>
</dbReference>
<comment type="catalytic activity">
    <reaction evidence="1">
        <text>Hydrolyzes the link between N-acetylmuramoyl residues and L-amino acid residues in certain cell-wall glycopeptides.</text>
        <dbReference type="EC" id="3.5.1.28"/>
    </reaction>
</comment>
<dbReference type="KEGG" id="hba:Hbal_0383"/>
<dbReference type="AlphaFoldDB" id="C6XME2"/>
<dbReference type="Proteomes" id="UP000002745">
    <property type="component" value="Chromosome"/>
</dbReference>
<keyword evidence="8" id="KW-1185">Reference proteome</keyword>
<gene>
    <name evidence="7" type="ordered locus">Hbal_0383</name>
</gene>
<name>C6XME2_HIRBI</name>
<feature type="domain" description="N-acetylmuramoyl-L-alanine amidase" evidence="6">
    <location>
        <begin position="11"/>
        <end position="148"/>
    </location>
</feature>
<protein>
    <recommendedName>
        <fullName evidence="3">N-acetylmuramoyl-L-alanine amidase</fullName>
        <ecNumber evidence="3">3.5.1.28</ecNumber>
    </recommendedName>
</protein>
<dbReference type="EMBL" id="CP001678">
    <property type="protein sequence ID" value="ACT58085.1"/>
    <property type="molecule type" value="Genomic_DNA"/>
</dbReference>
<dbReference type="RefSeq" id="WP_015826235.1">
    <property type="nucleotide sequence ID" value="NC_012982.1"/>
</dbReference>
<accession>C6XME2</accession>
<dbReference type="InterPro" id="IPR002502">
    <property type="entry name" value="Amidase_domain"/>
</dbReference>
<reference evidence="8" key="1">
    <citation type="journal article" date="2011" name="J. Bacteriol.">
        <title>Genome sequences of eight morphologically diverse alphaproteobacteria.</title>
        <authorList>
            <consortium name="US DOE Joint Genome Institute"/>
            <person name="Brown P.J."/>
            <person name="Kysela D.T."/>
            <person name="Buechlein A."/>
            <person name="Hemmerich C."/>
            <person name="Brun Y.V."/>
        </authorList>
    </citation>
    <scope>NUCLEOTIDE SEQUENCE [LARGE SCALE GENOMIC DNA]</scope>
    <source>
        <strain evidence="8">ATCC 49814 / DSM 5838 / IFAM 1418</strain>
    </source>
</reference>
<dbReference type="CDD" id="cd06583">
    <property type="entry name" value="PGRP"/>
    <property type="match status" value="1"/>
</dbReference>
<comment type="similarity">
    <text evidence="2">Belongs to the N-acetylmuramoyl-L-alanine amidase 2 family.</text>
</comment>
<dbReference type="SUPFAM" id="SSF55846">
    <property type="entry name" value="N-acetylmuramoyl-L-alanine amidase-like"/>
    <property type="match status" value="1"/>
</dbReference>
<dbReference type="HOGENOM" id="CLU_049290_2_2_5"/>